<dbReference type="OrthoDB" id="408373at2759"/>
<keyword evidence="3" id="KW-1185">Reference proteome</keyword>
<protein>
    <recommendedName>
        <fullName evidence="1">AB hydrolase-1 domain-containing protein</fullName>
    </recommendedName>
</protein>
<dbReference type="RefSeq" id="XP_018689361.1">
    <property type="nucleotide sequence ID" value="XM_018841652.1"/>
</dbReference>
<dbReference type="EMBL" id="LVYI01000010">
    <property type="protein sequence ID" value="OAP55994.1"/>
    <property type="molecule type" value="Genomic_DNA"/>
</dbReference>
<reference evidence="2 3" key="1">
    <citation type="submission" date="2016-04" db="EMBL/GenBank/DDBJ databases">
        <title>Draft genome of Fonsecaea erecta CBS 125763.</title>
        <authorList>
            <person name="Weiss V.A."/>
            <person name="Vicente V.A."/>
            <person name="Raittz R.T."/>
            <person name="Moreno L.F."/>
            <person name="De Souza E.M."/>
            <person name="Pedrosa F.O."/>
            <person name="Steffens M.B."/>
            <person name="Faoro H."/>
            <person name="Tadra-Sfeir M.Z."/>
            <person name="Najafzadeh M.J."/>
            <person name="Felipe M.S."/>
            <person name="Teixeira M."/>
            <person name="Sun J."/>
            <person name="Xi L."/>
            <person name="Gomes R."/>
            <person name="De Azevedo C.M."/>
            <person name="Salgado C.G."/>
            <person name="Da Silva M.B."/>
            <person name="Nascimento M.F."/>
            <person name="Queiroz-Telles F."/>
            <person name="Attili D.S."/>
            <person name="Gorbushina A."/>
        </authorList>
    </citation>
    <scope>NUCLEOTIDE SEQUENCE [LARGE SCALE GENOMIC DNA]</scope>
    <source>
        <strain evidence="2 3">CBS 125763</strain>
    </source>
</reference>
<gene>
    <name evidence="2" type="ORF">AYL99_10146</name>
</gene>
<dbReference type="InterPro" id="IPR000073">
    <property type="entry name" value="AB_hydrolase_1"/>
</dbReference>
<dbReference type="AlphaFoldDB" id="A0A178Z874"/>
<dbReference type="PANTHER" id="PTHR37017">
    <property type="entry name" value="AB HYDROLASE-1 DOMAIN-CONTAINING PROTEIN-RELATED"/>
    <property type="match status" value="1"/>
</dbReference>
<proteinExistence type="predicted"/>
<dbReference type="Proteomes" id="UP000078343">
    <property type="component" value="Unassembled WGS sequence"/>
</dbReference>
<dbReference type="Gene3D" id="3.40.50.1820">
    <property type="entry name" value="alpha/beta hydrolase"/>
    <property type="match status" value="1"/>
</dbReference>
<comment type="caution">
    <text evidence="2">The sequence shown here is derived from an EMBL/GenBank/DDBJ whole genome shotgun (WGS) entry which is preliminary data.</text>
</comment>
<sequence>MSKSKPTFVIVHGAWHRPAHFEPLMKALNQHGYRTVAPALPSVDKLPDEVVPDHQADIAIVREAILAELECEDGAAADVIVVPHSYGGLPSSGAIRGLEKPTREAAGHKTGVVGLAALTSFVLPAGMTLAAVEGREPPQLPDLFDPPPADLFFHDLPSDEAARWAAQLGPMSSRALLDASSFTAYTAPGVRVHYLLVEDDRAIKFPTQQAIVARMREDGADPRTESLPGCGHSPFLSRIEETVAFLRRSAGEDVP</sequence>
<dbReference type="InterPro" id="IPR029058">
    <property type="entry name" value="AB_hydrolase_fold"/>
</dbReference>
<dbReference type="STRING" id="1367422.A0A178Z874"/>
<dbReference type="SUPFAM" id="SSF53474">
    <property type="entry name" value="alpha/beta-Hydrolases"/>
    <property type="match status" value="1"/>
</dbReference>
<feature type="domain" description="AB hydrolase-1" evidence="1">
    <location>
        <begin position="8"/>
        <end position="244"/>
    </location>
</feature>
<dbReference type="PANTHER" id="PTHR37017:SF11">
    <property type="entry name" value="ESTERASE_LIPASE_THIOESTERASE DOMAIN-CONTAINING PROTEIN"/>
    <property type="match status" value="1"/>
</dbReference>
<dbReference type="InterPro" id="IPR052897">
    <property type="entry name" value="Sec-Metab_Biosynth_Hydrolase"/>
</dbReference>
<organism evidence="2 3">
    <name type="scientific">Fonsecaea erecta</name>
    <dbReference type="NCBI Taxonomy" id="1367422"/>
    <lineage>
        <taxon>Eukaryota</taxon>
        <taxon>Fungi</taxon>
        <taxon>Dikarya</taxon>
        <taxon>Ascomycota</taxon>
        <taxon>Pezizomycotina</taxon>
        <taxon>Eurotiomycetes</taxon>
        <taxon>Chaetothyriomycetidae</taxon>
        <taxon>Chaetothyriales</taxon>
        <taxon>Herpotrichiellaceae</taxon>
        <taxon>Fonsecaea</taxon>
    </lineage>
</organism>
<evidence type="ECO:0000259" key="1">
    <source>
        <dbReference type="Pfam" id="PF12697"/>
    </source>
</evidence>
<accession>A0A178Z874</accession>
<dbReference type="GeneID" id="30014314"/>
<evidence type="ECO:0000313" key="3">
    <source>
        <dbReference type="Proteomes" id="UP000078343"/>
    </source>
</evidence>
<evidence type="ECO:0000313" key="2">
    <source>
        <dbReference type="EMBL" id="OAP55994.1"/>
    </source>
</evidence>
<dbReference type="Pfam" id="PF12697">
    <property type="entry name" value="Abhydrolase_6"/>
    <property type="match status" value="1"/>
</dbReference>
<name>A0A178Z874_9EURO</name>